<dbReference type="Gene3D" id="3.60.21.10">
    <property type="match status" value="1"/>
</dbReference>
<dbReference type="GO" id="GO:0005829">
    <property type="term" value="C:cytosol"/>
    <property type="evidence" value="ECO:0007669"/>
    <property type="project" value="TreeGrafter"/>
</dbReference>
<dbReference type="InterPro" id="IPR006179">
    <property type="entry name" value="5_nucleotidase/apyrase"/>
</dbReference>
<dbReference type="EMBL" id="HBEI01000039">
    <property type="protein sequence ID" value="CAD8349885.1"/>
    <property type="molecule type" value="Transcribed_RNA"/>
</dbReference>
<feature type="domain" description="Calcineurin-like phosphoesterase" evidence="3">
    <location>
        <begin position="31"/>
        <end position="266"/>
    </location>
</feature>
<dbReference type="SUPFAM" id="SSF55816">
    <property type="entry name" value="5'-nucleotidase (syn. UDP-sugar hydrolase), C-terminal domain"/>
    <property type="match status" value="1"/>
</dbReference>
<evidence type="ECO:0000256" key="2">
    <source>
        <dbReference type="SAM" id="SignalP"/>
    </source>
</evidence>
<accession>A0A7S0A145</accession>
<proteinExistence type="predicted"/>
<evidence type="ECO:0000256" key="1">
    <source>
        <dbReference type="SAM" id="Phobius"/>
    </source>
</evidence>
<dbReference type="InterPro" id="IPR036907">
    <property type="entry name" value="5'-Nucleotdase_C_sf"/>
</dbReference>
<keyword evidence="1" id="KW-0812">Transmembrane</keyword>
<dbReference type="Pfam" id="PF00149">
    <property type="entry name" value="Metallophos"/>
    <property type="match status" value="1"/>
</dbReference>
<dbReference type="GO" id="GO:0009166">
    <property type="term" value="P:nucleotide catabolic process"/>
    <property type="evidence" value="ECO:0007669"/>
    <property type="project" value="InterPro"/>
</dbReference>
<organism evidence="4">
    <name type="scientific">Sundstroemia setigera</name>
    <dbReference type="NCBI Taxonomy" id="3005"/>
    <lineage>
        <taxon>Eukaryota</taxon>
        <taxon>Sar</taxon>
        <taxon>Stramenopiles</taxon>
        <taxon>Ochrophyta</taxon>
        <taxon>Bacillariophyta</taxon>
        <taxon>Coscinodiscophyceae</taxon>
        <taxon>Rhizosoleniophycidae</taxon>
        <taxon>Rhizosoleniales</taxon>
        <taxon>Rhizosoleniaceae</taxon>
        <taxon>Sundstroemia</taxon>
    </lineage>
</organism>
<feature type="transmembrane region" description="Helical" evidence="1">
    <location>
        <begin position="565"/>
        <end position="584"/>
    </location>
</feature>
<dbReference type="InterPro" id="IPR004843">
    <property type="entry name" value="Calcineurin-like_PHP"/>
</dbReference>
<keyword evidence="1" id="KW-1133">Transmembrane helix</keyword>
<name>A0A7S0A145_9STRA</name>
<gene>
    <name evidence="4" type="ORF">RSET0789_LOCUS29</name>
</gene>
<reference evidence="4" key="1">
    <citation type="submission" date="2021-01" db="EMBL/GenBank/DDBJ databases">
        <authorList>
            <person name="Corre E."/>
            <person name="Pelletier E."/>
            <person name="Niang G."/>
            <person name="Scheremetjew M."/>
            <person name="Finn R."/>
            <person name="Kale V."/>
            <person name="Holt S."/>
            <person name="Cochrane G."/>
            <person name="Meng A."/>
            <person name="Brown T."/>
            <person name="Cohen L."/>
        </authorList>
    </citation>
    <scope>NUCLEOTIDE SEQUENCE</scope>
    <source>
        <strain evidence="4">CCMP 1694</strain>
    </source>
</reference>
<dbReference type="SUPFAM" id="SSF56300">
    <property type="entry name" value="Metallo-dependent phosphatases"/>
    <property type="match status" value="1"/>
</dbReference>
<keyword evidence="2" id="KW-0732">Signal</keyword>
<dbReference type="GO" id="GO:0016787">
    <property type="term" value="F:hydrolase activity"/>
    <property type="evidence" value="ECO:0007669"/>
    <property type="project" value="InterPro"/>
</dbReference>
<protein>
    <recommendedName>
        <fullName evidence="3">Calcineurin-like phosphoesterase domain-containing protein</fullName>
    </recommendedName>
</protein>
<dbReference type="PANTHER" id="PTHR11575:SF22">
    <property type="entry name" value="ADL392WP"/>
    <property type="match status" value="1"/>
</dbReference>
<feature type="chain" id="PRO_5031528658" description="Calcineurin-like phosphoesterase domain-containing protein" evidence="2">
    <location>
        <begin position="22"/>
        <end position="621"/>
    </location>
</feature>
<dbReference type="AlphaFoldDB" id="A0A7S0A145"/>
<evidence type="ECO:0000313" key="4">
    <source>
        <dbReference type="EMBL" id="CAD8349885.1"/>
    </source>
</evidence>
<keyword evidence="1" id="KW-0472">Membrane</keyword>
<evidence type="ECO:0000259" key="3">
    <source>
        <dbReference type="Pfam" id="PF00149"/>
    </source>
</evidence>
<dbReference type="InterPro" id="IPR029052">
    <property type="entry name" value="Metallo-depent_PP-like"/>
</dbReference>
<feature type="signal peptide" evidence="2">
    <location>
        <begin position="1"/>
        <end position="21"/>
    </location>
</feature>
<dbReference type="PANTHER" id="PTHR11575">
    <property type="entry name" value="5'-NUCLEOTIDASE-RELATED"/>
    <property type="match status" value="1"/>
</dbReference>
<dbReference type="Gene3D" id="3.90.780.10">
    <property type="entry name" value="5'-Nucleotidase, C-terminal domain"/>
    <property type="match status" value="1"/>
</dbReference>
<sequence>MMCKTLLIFCFYILRISLVSSTTELPINDINFVIVTDVHSWVAGHGFHEPSLNADYGDVLSFYEHLAVECNSQNKDLFFVMNGDFVDGTGLSQDPPSDLVKILEKMPWDAINVGNHELYMKSTVDFISKSGGFIDFWDGRYVTSNVVLAEGDSIVEHNDPTQEGLFLGKPYIFLKGKNTGKTILTFGFLYDMKNNDPSVTVEAVEDVMHSIWFTEVITGMRGDFDAILVLAHMDVHDPLIDTILSNIRVQASFNVPVLFVTGHTHHRGFESLDDKAISVESGRYLDTVGFVSFTAETNNPEFEYKFLDANYKTLSNAVGFTEENDPSFVTPNGQDLSALIIKTQNDLGLLETIGCSPQTYDLKSPREFSNSIWSLFLDRIVPNYLFENDESKVLILNDQDFRYSLFEGEIRVTDLISVSPFSHDKFMRIGEHVQGRYIKLMIDALNDHSTVGIDTGVVAYASYGWPLPNYMASTKDLDPDAFYEVFSGDFHKDALRNELEKVAQNSTGTVNAPHLLPEVYSNKSSRDLWEAFIKENFVCRGNKYTGTNENDSNFAREARTKKVKIFLAVLLLGGGSLLFIFVALKALHKKYGSVITDTREGVLEDLDHVFDGTVNSPRNVV</sequence>